<dbReference type="Pfam" id="PF19268">
    <property type="entry name" value="CIS_TMP"/>
    <property type="match status" value="2"/>
</dbReference>
<gene>
    <name evidence="2" type="ORF">E1163_22220</name>
</gene>
<sequence length="958" mass="111195">MADNLHTIQKQSFEVDFPSEKKAYEFQERFSKLVKGGISKVIETVFDRVNPEDAILRISKLEIDLGTVDLNNLEKEVVFKLERELLRALERKASMIKTQPVKGEDELVTTQKSLLEVFIFYLQSGTLPWWGRYIREHGVGIDQVFDLLLEKDTANTMREVIPELRTRSVRNRFIRQFKDEQLLRFVEVIYTSKSRLFKDSLEIITSVFNSLKITSPQVSRVPVRVIFWEYVIETYIAISPGASVEMHDKPFNDKLVSFIIYHPEVSQRELRSAVFATALKPEAKGTIVEKALKQALRKVEPARPEKEQVKELAKEDIKEWIGKWYEKVSKQQFEAFLQRELAADSQFVIQFIENAIRLFKTQGIIQSETTLLKAFYRYVVDYIYVEKKGKVGSLSKVDFLSFTADKIADHVKIEPARAVEVLSETYEDVTEKPRKRTYTQQEIIRFFLLFGALPAQTKIRRFEDLTAIIMQLEPASVREIISNLDPLILPLVAKRVRYQFEDNIAESIFKASPELRLAEIVEESFESPLETTLSRLSEQQGRLYGQLKQLMESGEKDLPEEVQKILTEAVAEAEALGFIRQGKFPASATGTEPALGLDVQTRSRLVAGIYQLLKEKPGVFADTVKKAVQEEEIRTLWIKHLPDDLLMRIAHVIAPAAIEERVQWVDLLIAREIKEKSYRVTQMELRQLEWKHILASTTEEIKRLVSLQEESMDETRRKERAEAQEERERIDGKEAAEEESKAASADKAVKEEEERKREEQKKVKEEEERKKMEKERLEREKQEKLAKRLGREPIYINNAGLVILHPFLSRLFNMLELLENKKFKDTASAHKAVHILQYIAYKDDKTQEFELALNKVLCGLDIFEPLDNAYALEDKEKELCESLVNGVIQNWPTLGKTSPDNFRVSFLHREGRLEQAMNGGWQLYVEQKAWDVLMDTLPWSVSMVILPWMEKTLAVEWR</sequence>
<evidence type="ECO:0000313" key="3">
    <source>
        <dbReference type="Proteomes" id="UP000798808"/>
    </source>
</evidence>
<dbReference type="EMBL" id="SMLW01000639">
    <property type="protein sequence ID" value="MTI27690.1"/>
    <property type="molecule type" value="Genomic_DNA"/>
</dbReference>
<accession>A0ABW9RXG0</accession>
<dbReference type="InterPro" id="IPR045538">
    <property type="entry name" value="CIS_TMP"/>
</dbReference>
<feature type="region of interest" description="Disordered" evidence="1">
    <location>
        <begin position="712"/>
        <end position="781"/>
    </location>
</feature>
<comment type="caution">
    <text evidence="2">The sequence shown here is derived from an EMBL/GenBank/DDBJ whole genome shotgun (WGS) entry which is preliminary data.</text>
</comment>
<name>A0ABW9RXG0_9BACT</name>
<feature type="compositionally biased region" description="Basic and acidic residues" evidence="1">
    <location>
        <begin position="747"/>
        <end position="781"/>
    </location>
</feature>
<organism evidence="2 3">
    <name type="scientific">Fulvivirga kasyanovii</name>
    <dbReference type="NCBI Taxonomy" id="396812"/>
    <lineage>
        <taxon>Bacteria</taxon>
        <taxon>Pseudomonadati</taxon>
        <taxon>Bacteroidota</taxon>
        <taxon>Cytophagia</taxon>
        <taxon>Cytophagales</taxon>
        <taxon>Fulvivirgaceae</taxon>
        <taxon>Fulvivirga</taxon>
    </lineage>
</organism>
<evidence type="ECO:0000313" key="2">
    <source>
        <dbReference type="EMBL" id="MTI27690.1"/>
    </source>
</evidence>
<keyword evidence="3" id="KW-1185">Reference proteome</keyword>
<dbReference type="RefSeq" id="WP_155174687.1">
    <property type="nucleotide sequence ID" value="NZ_BAAAFL010000053.1"/>
</dbReference>
<feature type="compositionally biased region" description="Basic and acidic residues" evidence="1">
    <location>
        <begin position="713"/>
        <end position="741"/>
    </location>
</feature>
<reference evidence="2 3" key="1">
    <citation type="submission" date="2019-02" db="EMBL/GenBank/DDBJ databases">
        <authorList>
            <person name="Goldberg S.R."/>
            <person name="Haltli B.A."/>
            <person name="Correa H."/>
            <person name="Russell K.G."/>
        </authorList>
    </citation>
    <scope>NUCLEOTIDE SEQUENCE [LARGE SCALE GENOMIC DNA]</scope>
    <source>
        <strain evidence="2 3">JCM 16186</strain>
    </source>
</reference>
<proteinExistence type="predicted"/>
<evidence type="ECO:0000256" key="1">
    <source>
        <dbReference type="SAM" id="MobiDB-lite"/>
    </source>
</evidence>
<dbReference type="Proteomes" id="UP000798808">
    <property type="component" value="Unassembled WGS sequence"/>
</dbReference>
<protein>
    <submittedName>
        <fullName evidence="2">Uncharacterized protein</fullName>
    </submittedName>
</protein>